<evidence type="ECO:0000313" key="3">
    <source>
        <dbReference type="EMBL" id="GFE54322.1"/>
    </source>
</evidence>
<keyword evidence="3" id="KW-0255">Endonuclease</keyword>
<dbReference type="EMBL" id="BLIY01000014">
    <property type="protein sequence ID" value="GFE54322.1"/>
    <property type="molecule type" value="Genomic_DNA"/>
</dbReference>
<keyword evidence="3" id="KW-0378">Hydrolase</keyword>
<keyword evidence="3" id="KW-0540">Nuclease</keyword>
<keyword evidence="3" id="KW-0269">Exonuclease</keyword>
<sequence>MTSTTPTTFFSGHTSAFRRSNNGIHKVLGWIFAIAALFSLVNAHSFGLAPRFKRKMPGDPHSYPTDSNGKRVPPVVIRSLATQLCNAVGCKNIEADIPNVEKLLIPLLRQLSDPTSMKEALKQQNPPPGALANVKNFIRNPLRSKEKPGPAERPLTPEEQEFVEALVRGASKKPVIPVFKGNLNIWCGTWNMGGSDLGPNDDVREWISSGVQSNAGIYVFFLQEFVPLNTTNVLTSRQKAAKDVRFNQAIMNIFNSHPSTRSMRFVHLKSNSMVGLHMTIFLSEQLKTTVENLAISSVKTGFNGNVGNKGGVGIRFSVAGHNMSFVDVHLNSGVLPAGTRINELNTIVNKIFPAGSSRSMLEDDLFVVAGDFNFHITSLDNRPTTEALKLIHDKNFGPLLQSDEFLTEKRSPRTVLKPLLEAPITFKPTYKFGKGTNFHDARRSPAWCDRVLYGGKASPGPQDRVHLTQYRGHPRMMSSDHKAVSALIKIEGNGTPKTA</sequence>
<dbReference type="Pfam" id="PF22669">
    <property type="entry name" value="Exo_endo_phos2"/>
    <property type="match status" value="1"/>
</dbReference>
<keyword evidence="1" id="KW-1133">Transmembrane helix</keyword>
<dbReference type="SMART" id="SM00128">
    <property type="entry name" value="IPPc"/>
    <property type="match status" value="1"/>
</dbReference>
<dbReference type="GO" id="GO:0046856">
    <property type="term" value="P:phosphatidylinositol dephosphorylation"/>
    <property type="evidence" value="ECO:0007669"/>
    <property type="project" value="InterPro"/>
</dbReference>
<reference evidence="3" key="1">
    <citation type="submission" date="2019-12" db="EMBL/GenBank/DDBJ databases">
        <title>Genome sequence of Babesia ovis.</title>
        <authorList>
            <person name="Yamagishi J."/>
            <person name="Sevinc F."/>
            <person name="Xuan X."/>
        </authorList>
    </citation>
    <scope>NUCLEOTIDE SEQUENCE</scope>
    <source>
        <strain evidence="3">Selcuk</strain>
    </source>
</reference>
<dbReference type="GO" id="GO:0004527">
    <property type="term" value="F:exonuclease activity"/>
    <property type="evidence" value="ECO:0007669"/>
    <property type="project" value="UniProtKB-KW"/>
</dbReference>
<dbReference type="InterPro" id="IPR036691">
    <property type="entry name" value="Endo/exonu/phosph_ase_sf"/>
</dbReference>
<evidence type="ECO:0000256" key="1">
    <source>
        <dbReference type="SAM" id="Phobius"/>
    </source>
</evidence>
<feature type="transmembrane region" description="Helical" evidence="1">
    <location>
        <begin position="27"/>
        <end position="49"/>
    </location>
</feature>
<dbReference type="PANTHER" id="PTHR11200:SF275">
    <property type="entry name" value="LD06095P"/>
    <property type="match status" value="1"/>
</dbReference>
<protein>
    <submittedName>
        <fullName evidence="3">Endonuclease exonuclease phosphatase family protein</fullName>
    </submittedName>
</protein>
<dbReference type="OrthoDB" id="405996at2759"/>
<evidence type="ECO:0000259" key="2">
    <source>
        <dbReference type="SMART" id="SM00128"/>
    </source>
</evidence>
<dbReference type="SUPFAM" id="SSF56219">
    <property type="entry name" value="DNase I-like"/>
    <property type="match status" value="1"/>
</dbReference>
<gene>
    <name evidence="3" type="ORF">BaOVIS_017260</name>
</gene>
<dbReference type="GO" id="GO:0004519">
    <property type="term" value="F:endonuclease activity"/>
    <property type="evidence" value="ECO:0007669"/>
    <property type="project" value="UniProtKB-KW"/>
</dbReference>
<comment type="caution">
    <text evidence="3">The sequence shown here is derived from an EMBL/GenBank/DDBJ whole genome shotgun (WGS) entry which is preliminary data.</text>
</comment>
<accession>A0A9W5TAA5</accession>
<dbReference type="AlphaFoldDB" id="A0A9W5TAA5"/>
<dbReference type="PANTHER" id="PTHR11200">
    <property type="entry name" value="INOSITOL 5-PHOSPHATASE"/>
    <property type="match status" value="1"/>
</dbReference>
<keyword evidence="4" id="KW-1185">Reference proteome</keyword>
<dbReference type="InterPro" id="IPR046985">
    <property type="entry name" value="IP5"/>
</dbReference>
<dbReference type="InterPro" id="IPR000300">
    <property type="entry name" value="IPPc"/>
</dbReference>
<evidence type="ECO:0000313" key="4">
    <source>
        <dbReference type="Proteomes" id="UP001057455"/>
    </source>
</evidence>
<dbReference type="Proteomes" id="UP001057455">
    <property type="component" value="Unassembled WGS sequence"/>
</dbReference>
<proteinExistence type="predicted"/>
<keyword evidence="1" id="KW-0472">Membrane</keyword>
<keyword evidence="1" id="KW-0812">Transmembrane</keyword>
<dbReference type="GO" id="GO:0004439">
    <property type="term" value="F:phosphatidylinositol-4,5-bisphosphate 5-phosphatase activity"/>
    <property type="evidence" value="ECO:0007669"/>
    <property type="project" value="TreeGrafter"/>
</dbReference>
<name>A0A9W5TAA5_BABOV</name>
<feature type="domain" description="Inositol polyphosphate-related phosphatase" evidence="2">
    <location>
        <begin position="181"/>
        <end position="497"/>
    </location>
</feature>
<dbReference type="Gene3D" id="3.60.10.10">
    <property type="entry name" value="Endonuclease/exonuclease/phosphatase"/>
    <property type="match status" value="1"/>
</dbReference>
<organism evidence="3 4">
    <name type="scientific">Babesia ovis</name>
    <dbReference type="NCBI Taxonomy" id="5869"/>
    <lineage>
        <taxon>Eukaryota</taxon>
        <taxon>Sar</taxon>
        <taxon>Alveolata</taxon>
        <taxon>Apicomplexa</taxon>
        <taxon>Aconoidasida</taxon>
        <taxon>Piroplasmida</taxon>
        <taxon>Babesiidae</taxon>
        <taxon>Babesia</taxon>
    </lineage>
</organism>